<evidence type="ECO:0008006" key="3">
    <source>
        <dbReference type="Google" id="ProtNLM"/>
    </source>
</evidence>
<reference evidence="2" key="1">
    <citation type="journal article" date="2019" name="Int. J. Syst. Evol. Microbiol.">
        <title>The Global Catalogue of Microorganisms (GCM) 10K type strain sequencing project: providing services to taxonomists for standard genome sequencing and annotation.</title>
        <authorList>
            <consortium name="The Broad Institute Genomics Platform"/>
            <consortium name="The Broad Institute Genome Sequencing Center for Infectious Disease"/>
            <person name="Wu L."/>
            <person name="Ma J."/>
        </authorList>
    </citation>
    <scope>NUCLEOTIDE SEQUENCE [LARGE SCALE GENOMIC DNA]</scope>
    <source>
        <strain evidence="2">CCUG 62114</strain>
    </source>
</reference>
<dbReference type="RefSeq" id="WP_377713511.1">
    <property type="nucleotide sequence ID" value="NZ_JBHTJM010000005.1"/>
</dbReference>
<accession>A0ABW3I0K6</accession>
<name>A0ABW3I0K6_9FLAO</name>
<gene>
    <name evidence="1" type="ORF">ACFQ1O_03780</name>
</gene>
<dbReference type="PROSITE" id="PS51257">
    <property type="entry name" value="PROKAR_LIPOPROTEIN"/>
    <property type="match status" value="1"/>
</dbReference>
<evidence type="ECO:0000313" key="2">
    <source>
        <dbReference type="Proteomes" id="UP001596997"/>
    </source>
</evidence>
<proteinExistence type="predicted"/>
<dbReference type="EMBL" id="JBHTJM010000005">
    <property type="protein sequence ID" value="MFD0963122.1"/>
    <property type="molecule type" value="Genomic_DNA"/>
</dbReference>
<sequence length="512" mass="57191">MLKSIKTNSLAIGVLLAATVFTSCKEEVVVEENIAVNVTEAPISSNSFIADPMPKKLISGTSFPTDSLLINKWISNPKYDNVKAGNFENNPDIITHGWDIWHALTAYTGESYDNQKLRRFETWYTPDDIKRALTEQLINEKKVTLKSIQRNRGKLKTPSQFHTGKSITTSTGDIVSFVKYDPSAANHIFDNKLFFESTLNALSESGANFPEIADFPTSGVTLKPVFDPLTEADLAPEKCADCYKISVWPGEQNNPERKFGEDDWNTFVYVTLTGNTDAAKKIYSVNEFINFKADEAIAKSRDIKKGDFLILRAMHVTTREIKRWAWQTFWWSPTPKLPFEPSSNTIADLQPDQLDSAAKHYAMAIAYSMVKPVQPYYGGSGKNANSLYAYNPYLEASFGPYQVIKDNVAIGGTFSTGDQYIQAYGIDQRVGGKLNQFGMQTNCMSCHGQARYIPGITTTDSSSHLYITDQYFDLKAPYFKDAVKLDFTWSIQGNLMDDKAIAASGKESAEVK</sequence>
<protein>
    <recommendedName>
        <fullName evidence="3">Cytochrome c domain-containing protein</fullName>
    </recommendedName>
</protein>
<keyword evidence="2" id="KW-1185">Reference proteome</keyword>
<organism evidence="1 2">
    <name type="scientific">Pseudofulvibacter geojedonensis</name>
    <dbReference type="NCBI Taxonomy" id="1123758"/>
    <lineage>
        <taxon>Bacteria</taxon>
        <taxon>Pseudomonadati</taxon>
        <taxon>Bacteroidota</taxon>
        <taxon>Flavobacteriia</taxon>
        <taxon>Flavobacteriales</taxon>
        <taxon>Flavobacteriaceae</taxon>
        <taxon>Pseudofulvibacter</taxon>
    </lineage>
</organism>
<evidence type="ECO:0000313" key="1">
    <source>
        <dbReference type="EMBL" id="MFD0963122.1"/>
    </source>
</evidence>
<comment type="caution">
    <text evidence="1">The sequence shown here is derived from an EMBL/GenBank/DDBJ whole genome shotgun (WGS) entry which is preliminary data.</text>
</comment>
<dbReference type="Proteomes" id="UP001596997">
    <property type="component" value="Unassembled WGS sequence"/>
</dbReference>